<keyword evidence="2" id="KW-1185">Reference proteome</keyword>
<protein>
    <submittedName>
        <fullName evidence="3">Reverse transcriptase domain-containing protein</fullName>
    </submittedName>
</protein>
<accession>A0A183KZS1</accession>
<dbReference type="Proteomes" id="UP000279833">
    <property type="component" value="Unassembled WGS sequence"/>
</dbReference>
<name>A0A183KZS1_9TREM</name>
<dbReference type="InterPro" id="IPR021109">
    <property type="entry name" value="Peptidase_aspartic_dom_sf"/>
</dbReference>
<reference evidence="3" key="1">
    <citation type="submission" date="2016-06" db="UniProtKB">
        <authorList>
            <consortium name="WormBaseParasite"/>
        </authorList>
    </citation>
    <scope>IDENTIFICATION</scope>
</reference>
<gene>
    <name evidence="1" type="ORF">SCUD_LOCUS20567</name>
</gene>
<evidence type="ECO:0000313" key="2">
    <source>
        <dbReference type="Proteomes" id="UP000279833"/>
    </source>
</evidence>
<organism evidence="3">
    <name type="scientific">Schistosoma curassoni</name>
    <dbReference type="NCBI Taxonomy" id="6186"/>
    <lineage>
        <taxon>Eukaryota</taxon>
        <taxon>Metazoa</taxon>
        <taxon>Spiralia</taxon>
        <taxon>Lophotrochozoa</taxon>
        <taxon>Platyhelminthes</taxon>
        <taxon>Trematoda</taxon>
        <taxon>Digenea</taxon>
        <taxon>Strigeidida</taxon>
        <taxon>Schistosomatoidea</taxon>
        <taxon>Schistosomatidae</taxon>
        <taxon>Schistosoma</taxon>
    </lineage>
</organism>
<sequence length="173" mass="19261">MYATLALSIADKRRYAELIVDGVHIQLQLDRASDITLTSKRTWNLIGCLQVLPTEHTARNGSGDILRLVGMIKCSVEFRGNYFTGDCYLTNRHDLDLIGIHWIDKLSLWDVPLSEICTMKSGDSPGTAILEVCSVEGSNPFIPEAKRNICKFSGSQQDNILLTAHEIVKIPDD</sequence>
<dbReference type="STRING" id="6186.A0A183KZS1"/>
<proteinExistence type="predicted"/>
<evidence type="ECO:0000313" key="3">
    <source>
        <dbReference type="WBParaSite" id="SCUD_0002057101-mRNA-1"/>
    </source>
</evidence>
<dbReference type="SUPFAM" id="SSF50630">
    <property type="entry name" value="Acid proteases"/>
    <property type="match status" value="1"/>
</dbReference>
<dbReference type="AlphaFoldDB" id="A0A183KZS1"/>
<dbReference type="EMBL" id="UZAK01044576">
    <property type="protein sequence ID" value="VDP72656.1"/>
    <property type="molecule type" value="Genomic_DNA"/>
</dbReference>
<evidence type="ECO:0000313" key="1">
    <source>
        <dbReference type="EMBL" id="VDP72656.1"/>
    </source>
</evidence>
<dbReference type="WBParaSite" id="SCUD_0002057101-mRNA-1">
    <property type="protein sequence ID" value="SCUD_0002057101-mRNA-1"/>
    <property type="gene ID" value="SCUD_0002057101"/>
</dbReference>
<reference evidence="1 2" key="2">
    <citation type="submission" date="2018-11" db="EMBL/GenBank/DDBJ databases">
        <authorList>
            <consortium name="Pathogen Informatics"/>
        </authorList>
    </citation>
    <scope>NUCLEOTIDE SEQUENCE [LARGE SCALE GENOMIC DNA]</scope>
    <source>
        <strain evidence="1">Dakar</strain>
        <strain evidence="2">Dakar, Senegal</strain>
    </source>
</reference>